<gene>
    <name evidence="1" type="ORF">GCM10025789_02520</name>
</gene>
<evidence type="ECO:0000313" key="1">
    <source>
        <dbReference type="EMBL" id="GAA4889591.1"/>
    </source>
</evidence>
<sequence length="274" mass="30661">MSDATNKTPTNQDAPHAMTAQDAMVAFEASNPYVEPHFWPFGIDFGSDLEAALHWAQCGFEVYPAGWSNISFLTRPEDIVVAWSGKHFRDPVMGRAPRGVFGIVSRPEGGVLAHNRDGDPHVAGMDFYGQGPQLTWDDRAPGHWWQPDWSAPGNQQTFTVRLPWNSSVVRLWTVPEGFQFPEHPAAHRFPEASVLTTKFQRVPFPLPCRSSEVTATGMIQPAPAHVLRLADFTPLPCREQDAKGNPCDECARYNNVRTVDELGAIRDEYMRSFQ</sequence>
<proteinExistence type="predicted"/>
<protein>
    <submittedName>
        <fullName evidence="1">Uncharacterized protein</fullName>
    </submittedName>
</protein>
<reference evidence="2" key="1">
    <citation type="journal article" date="2019" name="Int. J. Syst. Evol. Microbiol.">
        <title>The Global Catalogue of Microorganisms (GCM) 10K type strain sequencing project: providing services to taxonomists for standard genome sequencing and annotation.</title>
        <authorList>
            <consortium name="The Broad Institute Genomics Platform"/>
            <consortium name="The Broad Institute Genome Sequencing Center for Infectious Disease"/>
            <person name="Wu L."/>
            <person name="Ma J."/>
        </authorList>
    </citation>
    <scope>NUCLEOTIDE SEQUENCE [LARGE SCALE GENOMIC DNA]</scope>
    <source>
        <strain evidence="2">JCM 19125</strain>
    </source>
</reference>
<organism evidence="1 2">
    <name type="scientific">Tessaracoccus lubricantis</name>
    <dbReference type="NCBI Taxonomy" id="545543"/>
    <lineage>
        <taxon>Bacteria</taxon>
        <taxon>Bacillati</taxon>
        <taxon>Actinomycetota</taxon>
        <taxon>Actinomycetes</taxon>
        <taxon>Propionibacteriales</taxon>
        <taxon>Propionibacteriaceae</taxon>
        <taxon>Tessaracoccus</taxon>
    </lineage>
</organism>
<dbReference type="Proteomes" id="UP001501521">
    <property type="component" value="Unassembled WGS sequence"/>
</dbReference>
<keyword evidence="2" id="KW-1185">Reference proteome</keyword>
<dbReference type="EMBL" id="BAABLV010000005">
    <property type="protein sequence ID" value="GAA4889591.1"/>
    <property type="molecule type" value="Genomic_DNA"/>
</dbReference>
<evidence type="ECO:0000313" key="2">
    <source>
        <dbReference type="Proteomes" id="UP001501521"/>
    </source>
</evidence>
<dbReference type="RefSeq" id="WP_345577791.1">
    <property type="nucleotide sequence ID" value="NZ_BAABLV010000005.1"/>
</dbReference>
<name>A0ABP9EXG8_9ACTN</name>
<accession>A0ABP9EXG8</accession>
<comment type="caution">
    <text evidence="1">The sequence shown here is derived from an EMBL/GenBank/DDBJ whole genome shotgun (WGS) entry which is preliminary data.</text>
</comment>